<dbReference type="GO" id="GO:0051764">
    <property type="term" value="P:actin crosslink formation"/>
    <property type="evidence" value="ECO:0007669"/>
    <property type="project" value="TreeGrafter"/>
</dbReference>
<dbReference type="AlphaFoldDB" id="A0A7J7EQN8"/>
<dbReference type="PANTHER" id="PTHR14206">
    <property type="entry name" value="BRAIN-SPECIFIC ANGIOGENESIS INHIBITOR 1-ASSOCIATED PROTEIN 2"/>
    <property type="match status" value="1"/>
</dbReference>
<organism evidence="1 2">
    <name type="scientific">Diceros bicornis minor</name>
    <name type="common">South-central black rhinoceros</name>
    <dbReference type="NCBI Taxonomy" id="77932"/>
    <lineage>
        <taxon>Eukaryota</taxon>
        <taxon>Metazoa</taxon>
        <taxon>Chordata</taxon>
        <taxon>Craniata</taxon>
        <taxon>Vertebrata</taxon>
        <taxon>Euteleostomi</taxon>
        <taxon>Mammalia</taxon>
        <taxon>Eutheria</taxon>
        <taxon>Laurasiatheria</taxon>
        <taxon>Perissodactyla</taxon>
        <taxon>Rhinocerotidae</taxon>
        <taxon>Diceros</taxon>
    </lineage>
</organism>
<dbReference type="GO" id="GO:0005829">
    <property type="term" value="C:cytosol"/>
    <property type="evidence" value="ECO:0007669"/>
    <property type="project" value="TreeGrafter"/>
</dbReference>
<dbReference type="InterPro" id="IPR027681">
    <property type="entry name" value="IRSp53/IRTKS/Pinkbar"/>
</dbReference>
<evidence type="ECO:0000313" key="1">
    <source>
        <dbReference type="EMBL" id="KAF5917993.1"/>
    </source>
</evidence>
<dbReference type="GO" id="GO:0030838">
    <property type="term" value="P:positive regulation of actin filament polymerization"/>
    <property type="evidence" value="ECO:0007669"/>
    <property type="project" value="TreeGrafter"/>
</dbReference>
<evidence type="ECO:0000313" key="2">
    <source>
        <dbReference type="Proteomes" id="UP000551758"/>
    </source>
</evidence>
<feature type="non-terminal residue" evidence="1">
    <location>
        <position position="1"/>
    </location>
</feature>
<sequence length="122" mass="13326">MMKKSKLKAIFPYTADKALLSLVQGDVISLLISEEKASSWLPWSYTNLLEENGKETVTMATPCPAPKRSISLMNLSEKSSVVVPLTELFGIAADKIVCISKNAFTFKASVSKLEIIFPNAIS</sequence>
<reference evidence="1 2" key="1">
    <citation type="journal article" date="2020" name="Mol. Biol. Evol.">
        <title>Interspecific Gene Flow and the Evolution of Specialization in Black and White Rhinoceros.</title>
        <authorList>
            <person name="Moodley Y."/>
            <person name="Westbury M.V."/>
            <person name="Russo I.M."/>
            <person name="Gopalakrishnan S."/>
            <person name="Rakotoarivelo A."/>
            <person name="Olsen R.A."/>
            <person name="Prost S."/>
            <person name="Tunstall T."/>
            <person name="Ryder O.A."/>
            <person name="Dalen L."/>
            <person name="Bruford M.W."/>
        </authorList>
    </citation>
    <scope>NUCLEOTIDE SEQUENCE [LARGE SCALE GENOMIC DNA]</scope>
    <source>
        <strain evidence="1">SBR-YM</strain>
        <tissue evidence="1">Skin</tissue>
    </source>
</reference>
<dbReference type="EMBL" id="JACDTQ010002496">
    <property type="protein sequence ID" value="KAF5917993.1"/>
    <property type="molecule type" value="Genomic_DNA"/>
</dbReference>
<name>A0A7J7EQN8_DICBM</name>
<comment type="caution">
    <text evidence="1">The sequence shown here is derived from an EMBL/GenBank/DDBJ whole genome shotgun (WGS) entry which is preliminary data.</text>
</comment>
<dbReference type="PANTHER" id="PTHR14206:SF4">
    <property type="entry name" value="BRAIN-SPECIFIC ANGIOGENESIS INHIBITOR 1-ASSOCIATED PROTEIN 2-LIKE PROTEIN 1"/>
    <property type="match status" value="1"/>
</dbReference>
<dbReference type="GO" id="GO:0051017">
    <property type="term" value="P:actin filament bundle assembly"/>
    <property type="evidence" value="ECO:0007669"/>
    <property type="project" value="TreeGrafter"/>
</dbReference>
<dbReference type="GO" id="GO:0005654">
    <property type="term" value="C:nucleoplasm"/>
    <property type="evidence" value="ECO:0007669"/>
    <property type="project" value="TreeGrafter"/>
</dbReference>
<dbReference type="Proteomes" id="UP000551758">
    <property type="component" value="Unassembled WGS sequence"/>
</dbReference>
<gene>
    <name evidence="1" type="ORF">HPG69_019799</name>
</gene>
<protein>
    <submittedName>
        <fullName evidence="1">Uncharacterized protein</fullName>
    </submittedName>
</protein>
<accession>A0A7J7EQN8</accession>
<dbReference type="Gene3D" id="2.30.30.40">
    <property type="entry name" value="SH3 Domains"/>
    <property type="match status" value="1"/>
</dbReference>
<proteinExistence type="predicted"/>
<keyword evidence="2" id="KW-1185">Reference proteome</keyword>